<comment type="caution">
    <text evidence="1">The sequence shown here is derived from an EMBL/GenBank/DDBJ whole genome shotgun (WGS) entry which is preliminary data.</text>
</comment>
<sequence length="68" mass="7289">MFTLCAPLWPVGSLDLGRVAANQEVPCSAGEAEPLDVFHENSLEFDDVVDVRRGRVVVVHRATIGLGG</sequence>
<gene>
    <name evidence="1" type="ORF">GCM10017056_41820</name>
</gene>
<evidence type="ECO:0000313" key="1">
    <source>
        <dbReference type="EMBL" id="GHF66164.1"/>
    </source>
</evidence>
<keyword evidence="2" id="KW-1185">Reference proteome</keyword>
<organism evidence="1 2">
    <name type="scientific">Seohaeicola zhoushanensis</name>
    <dbReference type="NCBI Taxonomy" id="1569283"/>
    <lineage>
        <taxon>Bacteria</taxon>
        <taxon>Pseudomonadati</taxon>
        <taxon>Pseudomonadota</taxon>
        <taxon>Alphaproteobacteria</taxon>
        <taxon>Rhodobacterales</taxon>
        <taxon>Roseobacteraceae</taxon>
        <taxon>Seohaeicola</taxon>
    </lineage>
</organism>
<reference evidence="1" key="1">
    <citation type="journal article" date="2014" name="Int. J. Syst. Evol. Microbiol.">
        <title>Complete genome sequence of Corynebacterium casei LMG S-19264T (=DSM 44701T), isolated from a smear-ripened cheese.</title>
        <authorList>
            <consortium name="US DOE Joint Genome Institute (JGI-PGF)"/>
            <person name="Walter F."/>
            <person name="Albersmeier A."/>
            <person name="Kalinowski J."/>
            <person name="Ruckert C."/>
        </authorList>
    </citation>
    <scope>NUCLEOTIDE SEQUENCE</scope>
    <source>
        <strain evidence="1">KCTC 42650</strain>
    </source>
</reference>
<accession>A0A8J3H052</accession>
<dbReference type="AlphaFoldDB" id="A0A8J3H052"/>
<proteinExistence type="predicted"/>
<dbReference type="EMBL" id="BNCJ01000017">
    <property type="protein sequence ID" value="GHF66164.1"/>
    <property type="molecule type" value="Genomic_DNA"/>
</dbReference>
<dbReference type="Proteomes" id="UP000626220">
    <property type="component" value="Unassembled WGS sequence"/>
</dbReference>
<evidence type="ECO:0000313" key="2">
    <source>
        <dbReference type="Proteomes" id="UP000626220"/>
    </source>
</evidence>
<name>A0A8J3H052_9RHOB</name>
<protein>
    <submittedName>
        <fullName evidence="1">Uncharacterized protein</fullName>
    </submittedName>
</protein>
<reference evidence="1" key="2">
    <citation type="submission" date="2020-09" db="EMBL/GenBank/DDBJ databases">
        <authorList>
            <person name="Sun Q."/>
            <person name="Kim S."/>
        </authorList>
    </citation>
    <scope>NUCLEOTIDE SEQUENCE</scope>
    <source>
        <strain evidence="1">KCTC 42650</strain>
    </source>
</reference>